<reference evidence="1" key="1">
    <citation type="submission" date="2015-06" db="EMBL/GenBank/DDBJ databases">
        <authorList>
            <person name="Nguyen H."/>
        </authorList>
    </citation>
    <scope>NUCLEOTIDE SEQUENCE</scope>
    <source>
        <strain evidence="1">DAOM 180753</strain>
    </source>
</reference>
<dbReference type="AlphaFoldDB" id="A0AAI9TE20"/>
<organism evidence="1 2">
    <name type="scientific">Penicillium thymicola</name>
    <dbReference type="NCBI Taxonomy" id="293382"/>
    <lineage>
        <taxon>Eukaryota</taxon>
        <taxon>Fungi</taxon>
        <taxon>Dikarya</taxon>
        <taxon>Ascomycota</taxon>
        <taxon>Pezizomycotina</taxon>
        <taxon>Eurotiomycetes</taxon>
        <taxon>Eurotiomycetidae</taxon>
        <taxon>Eurotiales</taxon>
        <taxon>Aspergillaceae</taxon>
        <taxon>Penicillium</taxon>
    </lineage>
</organism>
<proteinExistence type="predicted"/>
<keyword evidence="2" id="KW-1185">Reference proteome</keyword>
<dbReference type="Proteomes" id="UP001227192">
    <property type="component" value="Unassembled WGS sequence"/>
</dbReference>
<evidence type="ECO:0000313" key="1">
    <source>
        <dbReference type="EMBL" id="KAJ9485319.1"/>
    </source>
</evidence>
<sequence length="110" mass="12667">MKFDDQGEIVNTISTLPCGGPFRTYSQFVRGMRTRQFKISDRSTHLNGCRGIPGLRERFPFLEEGVEHKWKLALAWDNALSDVGVEKPSTIDRMGYVADIWWLSQDLFEV</sequence>
<gene>
    <name evidence="1" type="ORF">VN97_g8045</name>
</gene>
<comment type="caution">
    <text evidence="1">The sequence shown here is derived from an EMBL/GenBank/DDBJ whole genome shotgun (WGS) entry which is preliminary data.</text>
</comment>
<name>A0AAI9TE20_PENTH</name>
<protein>
    <submittedName>
        <fullName evidence="1">Uncharacterized protein</fullName>
    </submittedName>
</protein>
<accession>A0AAI9TE20</accession>
<reference evidence="1" key="2">
    <citation type="journal article" date="2016" name="Fungal Biol.">
        <title>Ochratoxin A production by Penicillium thymicola.</title>
        <authorList>
            <person name="Nguyen H.D.T."/>
            <person name="McMullin D.R."/>
            <person name="Ponomareva E."/>
            <person name="Riley R."/>
            <person name="Pomraning K.R."/>
            <person name="Baker S.E."/>
            <person name="Seifert K.A."/>
        </authorList>
    </citation>
    <scope>NUCLEOTIDE SEQUENCE</scope>
    <source>
        <strain evidence="1">DAOM 180753</strain>
    </source>
</reference>
<dbReference type="EMBL" id="LACB01000273">
    <property type="protein sequence ID" value="KAJ9485319.1"/>
    <property type="molecule type" value="Genomic_DNA"/>
</dbReference>
<evidence type="ECO:0000313" key="2">
    <source>
        <dbReference type="Proteomes" id="UP001227192"/>
    </source>
</evidence>